<evidence type="ECO:0000313" key="2">
    <source>
        <dbReference type="EMBL" id="MCV2371317.1"/>
    </source>
</evidence>
<comment type="caution">
    <text evidence="2">The sequence shown here is derived from an EMBL/GenBank/DDBJ whole genome shotgun (WGS) entry which is preliminary data.</text>
</comment>
<dbReference type="EMBL" id="JAJIRN010000014">
    <property type="protein sequence ID" value="MCV2371317.1"/>
    <property type="molecule type" value="Genomic_DNA"/>
</dbReference>
<proteinExistence type="predicted"/>
<dbReference type="SUPFAM" id="SSF53271">
    <property type="entry name" value="PRTase-like"/>
    <property type="match status" value="1"/>
</dbReference>
<dbReference type="CDD" id="cd06223">
    <property type="entry name" value="PRTases_typeI"/>
    <property type="match status" value="1"/>
</dbReference>
<organism evidence="2 3">
    <name type="scientific">Roseateles oligotrophus</name>
    <dbReference type="NCBI Taxonomy" id="1769250"/>
    <lineage>
        <taxon>Bacteria</taxon>
        <taxon>Pseudomonadati</taxon>
        <taxon>Pseudomonadota</taxon>
        <taxon>Betaproteobacteria</taxon>
        <taxon>Burkholderiales</taxon>
        <taxon>Sphaerotilaceae</taxon>
        <taxon>Roseateles</taxon>
    </lineage>
</organism>
<dbReference type="GO" id="GO:0016757">
    <property type="term" value="F:glycosyltransferase activity"/>
    <property type="evidence" value="ECO:0007669"/>
    <property type="project" value="UniProtKB-KW"/>
</dbReference>
<dbReference type="RefSeq" id="WP_263573897.1">
    <property type="nucleotide sequence ID" value="NZ_JAJIRN010000014.1"/>
</dbReference>
<keyword evidence="3" id="KW-1185">Reference proteome</keyword>
<gene>
    <name evidence="2" type="ORF">LNV07_24775</name>
</gene>
<dbReference type="Pfam" id="PF00156">
    <property type="entry name" value="Pribosyltran"/>
    <property type="match status" value="1"/>
</dbReference>
<name>A0ABT2YML8_9BURK</name>
<dbReference type="Gene3D" id="3.40.50.2020">
    <property type="match status" value="1"/>
</dbReference>
<dbReference type="InterPro" id="IPR029057">
    <property type="entry name" value="PRTase-like"/>
</dbReference>
<feature type="domain" description="Phosphoribosyltransferase" evidence="1">
    <location>
        <begin position="15"/>
        <end position="185"/>
    </location>
</feature>
<evidence type="ECO:0000259" key="1">
    <source>
        <dbReference type="Pfam" id="PF00156"/>
    </source>
</evidence>
<accession>A0ABT2YML8</accession>
<keyword evidence="2" id="KW-0328">Glycosyltransferase</keyword>
<evidence type="ECO:0000313" key="3">
    <source>
        <dbReference type="Proteomes" id="UP001209701"/>
    </source>
</evidence>
<dbReference type="InterPro" id="IPR000836">
    <property type="entry name" value="PRTase_dom"/>
</dbReference>
<dbReference type="Gene3D" id="3.30.1310.20">
    <property type="entry name" value="PRTase-like"/>
    <property type="match status" value="1"/>
</dbReference>
<protein>
    <submittedName>
        <fullName evidence="2">Phosphoribosyltransferase</fullName>
    </submittedName>
</protein>
<keyword evidence="2" id="KW-0808">Transferase</keyword>
<dbReference type="Proteomes" id="UP001209701">
    <property type="component" value="Unassembled WGS sequence"/>
</dbReference>
<sequence>MMLTDKVFSDRLEAGRLLAAALMRLELSQPLILALPRGGVPVAAMVAKALQAPLELLIVRKIGAPGHAELAVGAVAEGDSATVIDPETAHLSGATAPYIEREARVQREELDRRRRLYRAGRPALSVAGRTVVVVDDGIATGTTMRAALQALRLLKPAKLVLAVPVAAAQSLAGLRPLVDTVVCLSEPSFFGSVGAHYEQFPQLSDEEVLAWLRSNREGRT</sequence>
<reference evidence="2 3" key="1">
    <citation type="submission" date="2021-11" db="EMBL/GenBank/DDBJ databases">
        <authorList>
            <person name="Liang Q."/>
            <person name="Mou H."/>
            <person name="Liu Z."/>
        </authorList>
    </citation>
    <scope>NUCLEOTIDE SEQUENCE [LARGE SCALE GENOMIC DNA]</scope>
    <source>
        <strain evidence="2 3">CHU3</strain>
    </source>
</reference>